<evidence type="ECO:0000313" key="4">
    <source>
        <dbReference type="EMBL" id="WIT14277.1"/>
    </source>
</evidence>
<accession>A0AA95NFV1</accession>
<evidence type="ECO:0000256" key="1">
    <source>
        <dbReference type="ARBA" id="ARBA00022723"/>
    </source>
</evidence>
<dbReference type="InterPro" id="IPR051610">
    <property type="entry name" value="GPI/OXD"/>
</dbReference>
<dbReference type="SUPFAM" id="SSF51182">
    <property type="entry name" value="RmlC-like cupins"/>
    <property type="match status" value="1"/>
</dbReference>
<dbReference type="InterPro" id="IPR011051">
    <property type="entry name" value="RmlC_Cupin_sf"/>
</dbReference>
<keyword evidence="5" id="KW-1185">Reference proteome</keyword>
<evidence type="ECO:0000256" key="2">
    <source>
        <dbReference type="SAM" id="MobiDB-lite"/>
    </source>
</evidence>
<sequence>MIIRQAQVPPHVNAKPGWGRVDTFRLSDAGALTQFGASLQVLSPGAKASIRHWHEHVDEFLFVVSGEVTVTENDGHHTLVPGDAACWPAGIANGHTVSNRSDAPCSYLIVGTRGLDQSGHYVADPDNPDATNGRADG</sequence>
<dbReference type="KEGG" id="pais:PFX98_11835"/>
<proteinExistence type="predicted"/>
<gene>
    <name evidence="4" type="ORF">PFX98_11835</name>
</gene>
<name>A0AA95NFV1_9BURK</name>
<organism evidence="4 5">
    <name type="scientific">Paucibacter sediminis</name>
    <dbReference type="NCBI Taxonomy" id="3019553"/>
    <lineage>
        <taxon>Bacteria</taxon>
        <taxon>Pseudomonadati</taxon>
        <taxon>Pseudomonadota</taxon>
        <taxon>Betaproteobacteria</taxon>
        <taxon>Burkholderiales</taxon>
        <taxon>Sphaerotilaceae</taxon>
        <taxon>Roseateles</taxon>
    </lineage>
</organism>
<dbReference type="EMBL" id="CP116346">
    <property type="protein sequence ID" value="WIT14277.1"/>
    <property type="molecule type" value="Genomic_DNA"/>
</dbReference>
<dbReference type="RefSeq" id="WP_285235405.1">
    <property type="nucleotide sequence ID" value="NZ_CP116346.1"/>
</dbReference>
<dbReference type="Gene3D" id="2.60.120.10">
    <property type="entry name" value="Jelly Rolls"/>
    <property type="match status" value="1"/>
</dbReference>
<feature type="region of interest" description="Disordered" evidence="2">
    <location>
        <begin position="118"/>
        <end position="137"/>
    </location>
</feature>
<feature type="domain" description="Cupin type-2" evidence="3">
    <location>
        <begin position="39"/>
        <end position="110"/>
    </location>
</feature>
<dbReference type="PANTHER" id="PTHR35848:SF9">
    <property type="entry name" value="SLL1358 PROTEIN"/>
    <property type="match status" value="1"/>
</dbReference>
<dbReference type="Proteomes" id="UP001177769">
    <property type="component" value="Chromosome"/>
</dbReference>
<dbReference type="PANTHER" id="PTHR35848">
    <property type="entry name" value="OXALATE-BINDING PROTEIN"/>
    <property type="match status" value="1"/>
</dbReference>
<dbReference type="InterPro" id="IPR013096">
    <property type="entry name" value="Cupin_2"/>
</dbReference>
<dbReference type="InterPro" id="IPR014710">
    <property type="entry name" value="RmlC-like_jellyroll"/>
</dbReference>
<keyword evidence="1" id="KW-0479">Metal-binding</keyword>
<dbReference type="Pfam" id="PF07883">
    <property type="entry name" value="Cupin_2"/>
    <property type="match status" value="1"/>
</dbReference>
<dbReference type="AlphaFoldDB" id="A0AA95NFV1"/>
<dbReference type="GO" id="GO:0046872">
    <property type="term" value="F:metal ion binding"/>
    <property type="evidence" value="ECO:0007669"/>
    <property type="project" value="UniProtKB-KW"/>
</dbReference>
<evidence type="ECO:0000259" key="3">
    <source>
        <dbReference type="Pfam" id="PF07883"/>
    </source>
</evidence>
<protein>
    <submittedName>
        <fullName evidence="4">Cupin domain-containing protein</fullName>
    </submittedName>
</protein>
<evidence type="ECO:0000313" key="5">
    <source>
        <dbReference type="Proteomes" id="UP001177769"/>
    </source>
</evidence>
<dbReference type="CDD" id="cd02224">
    <property type="entry name" value="cupin_SPO2919-like"/>
    <property type="match status" value="1"/>
</dbReference>
<reference evidence="4" key="1">
    <citation type="submission" date="2023-01" db="EMBL/GenBank/DDBJ databases">
        <title>Whole genome sequence of Paucibacter sp. S2-9 isolated from pond sediment.</title>
        <authorList>
            <person name="Jung J.Y."/>
        </authorList>
    </citation>
    <scope>NUCLEOTIDE SEQUENCE</scope>
    <source>
        <strain evidence="4">S2-9</strain>
    </source>
</reference>